<dbReference type="InterPro" id="IPR036097">
    <property type="entry name" value="HisK_dim/P_sf"/>
</dbReference>
<dbReference type="SMART" id="SM00387">
    <property type="entry name" value="HATPase_c"/>
    <property type="match status" value="1"/>
</dbReference>
<dbReference type="Gene3D" id="3.30.565.10">
    <property type="entry name" value="Histidine kinase-like ATPase, C-terminal domain"/>
    <property type="match status" value="1"/>
</dbReference>
<feature type="domain" description="Histidine kinase" evidence="11">
    <location>
        <begin position="222"/>
        <end position="399"/>
    </location>
</feature>
<dbReference type="SUPFAM" id="SSF90123">
    <property type="entry name" value="ABC transporter transmembrane region"/>
    <property type="match status" value="1"/>
</dbReference>
<dbReference type="PANTHER" id="PTHR45436">
    <property type="entry name" value="SENSOR HISTIDINE KINASE YKOH"/>
    <property type="match status" value="1"/>
</dbReference>
<evidence type="ECO:0000256" key="7">
    <source>
        <dbReference type="ARBA" id="ARBA00022777"/>
    </source>
</evidence>
<dbReference type="SUPFAM" id="SSF55874">
    <property type="entry name" value="ATPase domain of HSP90 chaperone/DNA topoisomerase II/histidine kinase"/>
    <property type="match status" value="1"/>
</dbReference>
<comment type="catalytic activity">
    <reaction evidence="1">
        <text>ATP + protein L-histidine = ADP + protein N-phospho-L-histidine.</text>
        <dbReference type="EC" id="2.7.13.3"/>
    </reaction>
</comment>
<accession>A0ABR8YBC4</accession>
<dbReference type="CDD" id="cd00075">
    <property type="entry name" value="HATPase"/>
    <property type="match status" value="1"/>
</dbReference>
<evidence type="ECO:0000256" key="3">
    <source>
        <dbReference type="ARBA" id="ARBA00012438"/>
    </source>
</evidence>
<keyword evidence="5" id="KW-0808">Transferase</keyword>
<dbReference type="InterPro" id="IPR005467">
    <property type="entry name" value="His_kinase_dom"/>
</dbReference>
<evidence type="ECO:0000259" key="11">
    <source>
        <dbReference type="PROSITE" id="PS50109"/>
    </source>
</evidence>
<dbReference type="Proteomes" id="UP000620874">
    <property type="component" value="Unassembled WGS sequence"/>
</dbReference>
<dbReference type="SMART" id="SM00388">
    <property type="entry name" value="HisKA"/>
    <property type="match status" value="1"/>
</dbReference>
<feature type="transmembrane region" description="Helical" evidence="10">
    <location>
        <begin position="7"/>
        <end position="30"/>
    </location>
</feature>
<feature type="transmembrane region" description="Helical" evidence="10">
    <location>
        <begin position="140"/>
        <end position="161"/>
    </location>
</feature>
<dbReference type="Pfam" id="PF00512">
    <property type="entry name" value="HisKA"/>
    <property type="match status" value="1"/>
</dbReference>
<evidence type="ECO:0000256" key="5">
    <source>
        <dbReference type="ARBA" id="ARBA00022679"/>
    </source>
</evidence>
<evidence type="ECO:0000256" key="8">
    <source>
        <dbReference type="ARBA" id="ARBA00022989"/>
    </source>
</evidence>
<protein>
    <recommendedName>
        <fullName evidence="3">histidine kinase</fullName>
        <ecNumber evidence="3">2.7.13.3</ecNumber>
    </recommendedName>
</protein>
<dbReference type="InterPro" id="IPR003594">
    <property type="entry name" value="HATPase_dom"/>
</dbReference>
<gene>
    <name evidence="12" type="ORF">H9625_13455</name>
</gene>
<keyword evidence="13" id="KW-1185">Reference proteome</keyword>
<keyword evidence="6 10" id="KW-0812">Transmembrane</keyword>
<dbReference type="CDD" id="cd00082">
    <property type="entry name" value="HisKA"/>
    <property type="match status" value="1"/>
</dbReference>
<organism evidence="12 13">
    <name type="scientific">Phocaeicola intestinalis</name>
    <dbReference type="NCBI Taxonomy" id="2762212"/>
    <lineage>
        <taxon>Bacteria</taxon>
        <taxon>Pseudomonadati</taxon>
        <taxon>Bacteroidota</taxon>
        <taxon>Bacteroidia</taxon>
        <taxon>Bacteroidales</taxon>
        <taxon>Bacteroidaceae</taxon>
        <taxon>Phocaeicola</taxon>
    </lineage>
</organism>
<dbReference type="InterPro" id="IPR036890">
    <property type="entry name" value="HATPase_C_sf"/>
</dbReference>
<evidence type="ECO:0000313" key="13">
    <source>
        <dbReference type="Proteomes" id="UP000620874"/>
    </source>
</evidence>
<dbReference type="GO" id="GO:0016301">
    <property type="term" value="F:kinase activity"/>
    <property type="evidence" value="ECO:0007669"/>
    <property type="project" value="UniProtKB-KW"/>
</dbReference>
<proteinExistence type="predicted"/>
<sequence>MKLSHLVLWRLSLALIVVLSVWAGLFYMAVMEEVNDEVDDSLEDYSEQLIIRALQGEEMPAANNGSNNQYYLYEVSKEYALSYPQITYRDEMVYITEKKEEEPARVLITIFRASNDRYMELVVYTPTIEKMDLQRAITGWIIFLYVLLLLVILLITMWVYYRNMKPLYRLLGWLDRYRLGHPNEPLDNRTTITEFGRLNEAVTDFAGRNEKLFEQQKQFIGNASHEMQTPLAICRNRIEMLMEDDGLSERQLEELAKTHRILENLTRMNRSLLLLCKIENGQYMDKHPVCLDEVLKHYLSDYQEVYAYRNIHVEMQVTASFCVEINDSLASVLVTNLLKNAFVHNVDGGLIRIIIDRNVFCICNTGNEPLDGIRIFERFYQGTKKEGSTGLGLALVDSICKTNHLAIRYFYEKEMHCFEISKSFQIPSSSLQ</sequence>
<dbReference type="EC" id="2.7.13.3" evidence="3"/>
<comment type="caution">
    <text evidence="12">The sequence shown here is derived from an EMBL/GenBank/DDBJ whole genome shotgun (WGS) entry which is preliminary data.</text>
</comment>
<evidence type="ECO:0000256" key="6">
    <source>
        <dbReference type="ARBA" id="ARBA00022692"/>
    </source>
</evidence>
<dbReference type="PROSITE" id="PS50109">
    <property type="entry name" value="HIS_KIN"/>
    <property type="match status" value="1"/>
</dbReference>
<reference evidence="12 13" key="1">
    <citation type="submission" date="2020-08" db="EMBL/GenBank/DDBJ databases">
        <title>A Genomic Blueprint of the Chicken Gut Microbiome.</title>
        <authorList>
            <person name="Gilroy R."/>
            <person name="Ravi A."/>
            <person name="Getino M."/>
            <person name="Pursley I."/>
            <person name="Horton D.L."/>
            <person name="Alikhan N.-F."/>
            <person name="Baker D."/>
            <person name="Gharbi K."/>
            <person name="Hall N."/>
            <person name="Watson M."/>
            <person name="Adriaenssens E.M."/>
            <person name="Foster-Nyarko E."/>
            <person name="Jarju S."/>
            <person name="Secka A."/>
            <person name="Antonio M."/>
            <person name="Oren A."/>
            <person name="Chaudhuri R."/>
            <person name="La Ragione R.M."/>
            <person name="Hildebrand F."/>
            <person name="Pallen M.J."/>
        </authorList>
    </citation>
    <scope>NUCLEOTIDE SEQUENCE [LARGE SCALE GENOMIC DNA]</scope>
    <source>
        <strain evidence="12 13">Sa1CVN1</strain>
    </source>
</reference>
<keyword evidence="8 10" id="KW-1133">Transmembrane helix</keyword>
<evidence type="ECO:0000256" key="9">
    <source>
        <dbReference type="ARBA" id="ARBA00023136"/>
    </source>
</evidence>
<evidence type="ECO:0000313" key="12">
    <source>
        <dbReference type="EMBL" id="MBD8041427.1"/>
    </source>
</evidence>
<evidence type="ECO:0000256" key="1">
    <source>
        <dbReference type="ARBA" id="ARBA00000085"/>
    </source>
</evidence>
<dbReference type="SUPFAM" id="SSF47384">
    <property type="entry name" value="Homodimeric domain of signal transducing histidine kinase"/>
    <property type="match status" value="1"/>
</dbReference>
<dbReference type="InterPro" id="IPR003661">
    <property type="entry name" value="HisK_dim/P_dom"/>
</dbReference>
<evidence type="ECO:0000256" key="10">
    <source>
        <dbReference type="SAM" id="Phobius"/>
    </source>
</evidence>
<dbReference type="InterPro" id="IPR036640">
    <property type="entry name" value="ABC1_TM_sf"/>
</dbReference>
<dbReference type="EMBL" id="JACSPP010000051">
    <property type="protein sequence ID" value="MBD8041427.1"/>
    <property type="molecule type" value="Genomic_DNA"/>
</dbReference>
<dbReference type="PANTHER" id="PTHR45436:SF5">
    <property type="entry name" value="SENSOR HISTIDINE KINASE TRCS"/>
    <property type="match status" value="1"/>
</dbReference>
<evidence type="ECO:0000256" key="4">
    <source>
        <dbReference type="ARBA" id="ARBA00022553"/>
    </source>
</evidence>
<keyword evidence="7 12" id="KW-0418">Kinase</keyword>
<comment type="subcellular location">
    <subcellularLocation>
        <location evidence="2">Cell membrane</location>
        <topology evidence="2">Multi-pass membrane protein</topology>
    </subcellularLocation>
</comment>
<evidence type="ECO:0000256" key="2">
    <source>
        <dbReference type="ARBA" id="ARBA00004651"/>
    </source>
</evidence>
<name>A0ABR8YBC4_9BACT</name>
<keyword evidence="9 10" id="KW-0472">Membrane</keyword>
<dbReference type="InterPro" id="IPR050428">
    <property type="entry name" value="TCS_sensor_his_kinase"/>
</dbReference>
<keyword evidence="4" id="KW-0597">Phosphoprotein</keyword>
<dbReference type="Gene3D" id="1.10.287.130">
    <property type="match status" value="1"/>
</dbReference>
<dbReference type="RefSeq" id="WP_191764827.1">
    <property type="nucleotide sequence ID" value="NZ_JACSPP010000051.1"/>
</dbReference>
<dbReference type="Pfam" id="PF02518">
    <property type="entry name" value="HATPase_c"/>
    <property type="match status" value="1"/>
</dbReference>